<evidence type="ECO:0000256" key="4">
    <source>
        <dbReference type="ARBA" id="ARBA00022989"/>
    </source>
</evidence>
<dbReference type="AlphaFoldDB" id="A0A836FYM1"/>
<protein>
    <submittedName>
        <fullName evidence="7">FUND1 protein</fullName>
    </submittedName>
</protein>
<dbReference type="PANTHER" id="PTHR21346:SF0">
    <property type="entry name" value="RE45833P"/>
    <property type="match status" value="1"/>
</dbReference>
<keyword evidence="4" id="KW-1133">Transmembrane helix</keyword>
<keyword evidence="5" id="KW-0472">Membrane</keyword>
<dbReference type="Proteomes" id="UP000669903">
    <property type="component" value="Unassembled WGS sequence"/>
</dbReference>
<dbReference type="Pfam" id="PF04930">
    <property type="entry name" value="FUN14"/>
    <property type="match status" value="1"/>
</dbReference>
<name>A0A836FYM1_9HYME</name>
<proteinExistence type="inferred from homology"/>
<evidence type="ECO:0000256" key="1">
    <source>
        <dbReference type="ARBA" id="ARBA00004374"/>
    </source>
</evidence>
<keyword evidence="3" id="KW-0812">Transmembrane</keyword>
<evidence type="ECO:0000256" key="6">
    <source>
        <dbReference type="SAM" id="MobiDB-lite"/>
    </source>
</evidence>
<evidence type="ECO:0000256" key="3">
    <source>
        <dbReference type="ARBA" id="ARBA00022692"/>
    </source>
</evidence>
<dbReference type="GO" id="GO:0005741">
    <property type="term" value="C:mitochondrial outer membrane"/>
    <property type="evidence" value="ECO:0007669"/>
    <property type="project" value="UniProtKB-SubCell"/>
</dbReference>
<organism evidence="7 8">
    <name type="scientific">Acromyrmex charruanus</name>
    <dbReference type="NCBI Taxonomy" id="2715315"/>
    <lineage>
        <taxon>Eukaryota</taxon>
        <taxon>Metazoa</taxon>
        <taxon>Ecdysozoa</taxon>
        <taxon>Arthropoda</taxon>
        <taxon>Hexapoda</taxon>
        <taxon>Insecta</taxon>
        <taxon>Pterygota</taxon>
        <taxon>Neoptera</taxon>
        <taxon>Endopterygota</taxon>
        <taxon>Hymenoptera</taxon>
        <taxon>Apocrita</taxon>
        <taxon>Aculeata</taxon>
        <taxon>Formicoidea</taxon>
        <taxon>Formicidae</taxon>
        <taxon>Myrmicinae</taxon>
        <taxon>Acromyrmex</taxon>
    </lineage>
</organism>
<evidence type="ECO:0000256" key="5">
    <source>
        <dbReference type="ARBA" id="ARBA00023136"/>
    </source>
</evidence>
<evidence type="ECO:0000256" key="2">
    <source>
        <dbReference type="ARBA" id="ARBA00009160"/>
    </source>
</evidence>
<dbReference type="InterPro" id="IPR007014">
    <property type="entry name" value="FUN14"/>
</dbReference>
<comment type="caution">
    <text evidence="7">The sequence shown here is derived from an EMBL/GenBank/DDBJ whole genome shotgun (WGS) entry which is preliminary data.</text>
</comment>
<dbReference type="EMBL" id="JAANIC010003681">
    <property type="protein sequence ID" value="KAG5338374.1"/>
    <property type="molecule type" value="Genomic_DNA"/>
</dbReference>
<sequence length="295" mass="32619">MSSATERRRVRPAGSATNAERDRTTPSTAESSQPFFERGRFECDKIRENKFTAIRSIDEQGAKGATKTSKLGSQEPSGSLQIIVPYLRQFTFDLTDRSTDVVASVTVCENLLSNRTKMPIPKKSKEDANKEAYSIEASQEAKSFLEKIMGDVSKSSATKQIIIGTTSGWVTGFVTMKIGKVAACAVGGGIIMLQIAAHQGYIKINWDKIMSKAEKITDKVEEKITGEGPNFMDKAERFVDKKLDKAERLLKQGKTYTRRWYHMLTGGDDSFQPTEFHFFLVSYVAGVAIGIATAN</sequence>
<evidence type="ECO:0000313" key="8">
    <source>
        <dbReference type="Proteomes" id="UP000669903"/>
    </source>
</evidence>
<reference evidence="7" key="1">
    <citation type="submission" date="2020-03" db="EMBL/GenBank/DDBJ databases">
        <title>Relaxed selection underlies rapid genomic changes in the transitions from sociality to social parasitism in ants.</title>
        <authorList>
            <person name="Bi X."/>
        </authorList>
    </citation>
    <scope>NUCLEOTIDE SEQUENCE</scope>
    <source>
        <strain evidence="7">BGI-DK2014a</strain>
        <tissue evidence="7">Whole body</tissue>
    </source>
</reference>
<accession>A0A836FYM1</accession>
<comment type="similarity">
    <text evidence="2">Belongs to the FUN14 family.</text>
</comment>
<keyword evidence="8" id="KW-1185">Reference proteome</keyword>
<dbReference type="PANTHER" id="PTHR21346">
    <property type="entry name" value="FUN14 DOMAIN CONTAINING"/>
    <property type="match status" value="1"/>
</dbReference>
<feature type="region of interest" description="Disordered" evidence="6">
    <location>
        <begin position="1"/>
        <end position="39"/>
    </location>
</feature>
<evidence type="ECO:0000313" key="7">
    <source>
        <dbReference type="EMBL" id="KAG5338374.1"/>
    </source>
</evidence>
<feature type="compositionally biased region" description="Polar residues" evidence="6">
    <location>
        <begin position="25"/>
        <end position="34"/>
    </location>
</feature>
<gene>
    <name evidence="7" type="primary">Fundc1</name>
    <name evidence="7" type="ORF">G6Z76_0001241</name>
</gene>
<feature type="non-terminal residue" evidence="7">
    <location>
        <position position="1"/>
    </location>
</feature>
<feature type="non-terminal residue" evidence="7">
    <location>
        <position position="295"/>
    </location>
</feature>
<comment type="subcellular location">
    <subcellularLocation>
        <location evidence="1">Mitochondrion outer membrane</location>
        <topology evidence="1">Multi-pass membrane protein</topology>
    </subcellularLocation>
</comment>
<dbReference type="GO" id="GO:0000422">
    <property type="term" value="P:autophagy of mitochondrion"/>
    <property type="evidence" value="ECO:0007669"/>
    <property type="project" value="TreeGrafter"/>
</dbReference>